<reference evidence="2 3" key="1">
    <citation type="journal article" date="2011" name="J. Bacteriol.">
        <title>Complete genome sequences of two hemotropic Mycoplasmas, Mycoplasma haemofelis strain Ohio2 and Mycoplasma suis strain Illinois.</title>
        <authorList>
            <person name="Messick J.B."/>
            <person name="Santos A.P."/>
            <person name="Guimaraes A.M."/>
        </authorList>
    </citation>
    <scope>NUCLEOTIDE SEQUENCE [LARGE SCALE GENOMIC DNA]</scope>
    <source>
        <strain evidence="2 3">Illinois</strain>
    </source>
</reference>
<dbReference type="STRING" id="768700.MSU_0229"/>
<evidence type="ECO:0000256" key="1">
    <source>
        <dbReference type="SAM" id="Phobius"/>
    </source>
</evidence>
<keyword evidence="3" id="KW-1185">Reference proteome</keyword>
<protein>
    <submittedName>
        <fullName evidence="2">Uncharacterized protein</fullName>
    </submittedName>
</protein>
<gene>
    <name evidence="2" type="ordered locus">MSU_0229</name>
</gene>
<accession>F0QQK3</accession>
<keyword evidence="1" id="KW-1133">Transmembrane helix</keyword>
<keyword evidence="1" id="KW-0472">Membrane</keyword>
<evidence type="ECO:0000313" key="3">
    <source>
        <dbReference type="Proteomes" id="UP000007484"/>
    </source>
</evidence>
<dbReference type="RefSeq" id="WP_013609721.1">
    <property type="nucleotide sequence ID" value="NC_015155.1"/>
</dbReference>
<proteinExistence type="predicted"/>
<dbReference type="KEGG" id="mss:MSU_0229"/>
<dbReference type="EMBL" id="CP002525">
    <property type="protein sequence ID" value="ADX97773.1"/>
    <property type="molecule type" value="Genomic_DNA"/>
</dbReference>
<sequence>MADLFLTKKLIFSIFGVTGIFGVGGYGAINYLGKEHKVDTSTYAWYKEHTKDVQGVTFAEYISKDHQDENKSVCGEWRDSKSKILSPEECKKKVQGKWNGQDKKQPVVWFNADKNSIQKALESHFSNDYSNVELKELEGNKGWDTGGLKCIKVENSSVNTEEHVEVNCVEKEDTSNWVSN</sequence>
<keyword evidence="1" id="KW-0812">Transmembrane</keyword>
<name>F0QQK3_MYCSL</name>
<organism evidence="2 3">
    <name type="scientific">Mycoplasma suis (strain Illinois)</name>
    <dbReference type="NCBI Taxonomy" id="768700"/>
    <lineage>
        <taxon>Bacteria</taxon>
        <taxon>Bacillati</taxon>
        <taxon>Mycoplasmatota</taxon>
        <taxon>Mollicutes</taxon>
        <taxon>Mycoplasmataceae</taxon>
        <taxon>Mycoplasma</taxon>
    </lineage>
</organism>
<dbReference type="Proteomes" id="UP000007484">
    <property type="component" value="Chromosome"/>
</dbReference>
<dbReference type="HOGENOM" id="CLU_125432_0_0_14"/>
<evidence type="ECO:0000313" key="2">
    <source>
        <dbReference type="EMBL" id="ADX97773.1"/>
    </source>
</evidence>
<feature type="transmembrane region" description="Helical" evidence="1">
    <location>
        <begin position="12"/>
        <end position="32"/>
    </location>
</feature>
<dbReference type="AlphaFoldDB" id="F0QQK3"/>